<reference evidence="2 3" key="1">
    <citation type="submission" date="2015-05" db="EMBL/GenBank/DDBJ databases">
        <title>Whole genome sequence and identification of bacterial endophytes from Costus igneus.</title>
        <authorList>
            <person name="Lee Y.P."/>
            <person name="Gan H.M."/>
            <person name="Eng W."/>
            <person name="Wheatley M.S."/>
            <person name="Caraballo A."/>
            <person name="Polter S."/>
            <person name="Savka M.A."/>
            <person name="Hudson A.O."/>
        </authorList>
    </citation>
    <scope>NUCLEOTIDE SEQUENCE [LARGE SCALE GENOMIC DNA]</scope>
    <source>
        <strain evidence="2 3">RIT375</strain>
    </source>
</reference>
<sequence length="362" mass="42950">MNKRNKSKVIGEIGEIFVAYLILKTRNWLARLQQMDYGVDIEAELSEPAPNGKLMKIQVKSTDSLVIKEKQIHFRAEKEYIKKFLEYDLPVIFVVADTLNEKAYYVYLQEWAERNKVELYDSQHSTIVIRIPEIRELHRGLNGHLKTIVKQETWVNHTQLIYKLIQSATRINDNEMKEFLISKMEKEGKEYSRQFIQIEDILQRAEALGQNLRGTLEGNTLQDTLYSVCREFGDCFTLDDVKRMVFREGSLSMAGLNALGILYDIYPAHMKELNLAQSIKEVNMELYFHVYYYCRLREKYIDKNDIDFSRKDSEIEMEIEGYILDDYFYEEFYSKYPNRGTMFFIQCVKPVNVPEDGYYRWC</sequence>
<accession>A0A0J1HZ25</accession>
<name>A0A0J1HZ25_BACAN</name>
<feature type="domain" description="DUF4365" evidence="1">
    <location>
        <begin position="13"/>
        <end position="136"/>
    </location>
</feature>
<dbReference type="EMBL" id="LDPG01000005">
    <property type="protein sequence ID" value="KLV18967.1"/>
    <property type="molecule type" value="Genomic_DNA"/>
</dbReference>
<protein>
    <recommendedName>
        <fullName evidence="1">DUF4365 domain-containing protein</fullName>
    </recommendedName>
</protein>
<evidence type="ECO:0000313" key="2">
    <source>
        <dbReference type="EMBL" id="KLV18967.1"/>
    </source>
</evidence>
<organism evidence="2 3">
    <name type="scientific">Bacillus anthracis</name>
    <name type="common">anthrax bacterium</name>
    <dbReference type="NCBI Taxonomy" id="1392"/>
    <lineage>
        <taxon>Bacteria</taxon>
        <taxon>Bacillati</taxon>
        <taxon>Bacillota</taxon>
        <taxon>Bacilli</taxon>
        <taxon>Bacillales</taxon>
        <taxon>Bacillaceae</taxon>
        <taxon>Bacillus</taxon>
        <taxon>Bacillus cereus group</taxon>
    </lineage>
</organism>
<dbReference type="Pfam" id="PF14280">
    <property type="entry name" value="DUF4365"/>
    <property type="match status" value="1"/>
</dbReference>
<evidence type="ECO:0000259" key="1">
    <source>
        <dbReference type="Pfam" id="PF14280"/>
    </source>
</evidence>
<dbReference type="RefSeq" id="WP_001990974.1">
    <property type="nucleotide sequence ID" value="NZ_LDPG01000005.1"/>
</dbReference>
<dbReference type="InterPro" id="IPR025375">
    <property type="entry name" value="DUF4365"/>
</dbReference>
<dbReference type="AlphaFoldDB" id="A0A0J1HZ25"/>
<evidence type="ECO:0000313" key="3">
    <source>
        <dbReference type="Proteomes" id="UP000035904"/>
    </source>
</evidence>
<dbReference type="PATRIC" id="fig|1392.242.peg.5056"/>
<dbReference type="Proteomes" id="UP000035904">
    <property type="component" value="Unassembled WGS sequence"/>
</dbReference>
<comment type="caution">
    <text evidence="2">The sequence shown here is derived from an EMBL/GenBank/DDBJ whole genome shotgun (WGS) entry which is preliminary data.</text>
</comment>
<gene>
    <name evidence="2" type="ORF">ABW01_10280</name>
</gene>
<proteinExistence type="predicted"/>